<comment type="caution">
    <text evidence="2">The sequence shown here is derived from an EMBL/GenBank/DDBJ whole genome shotgun (WGS) entry which is preliminary data.</text>
</comment>
<accession>A0A2G5U6S7</accession>
<gene>
    <name evidence="2" type="primary">Cnig_chr_IV.g14660</name>
    <name evidence="2" type="ORF">B9Z55_014660</name>
</gene>
<proteinExistence type="predicted"/>
<dbReference type="Proteomes" id="UP000230233">
    <property type="component" value="Chromosome IV"/>
</dbReference>
<protein>
    <submittedName>
        <fullName evidence="2">Uncharacterized protein</fullName>
    </submittedName>
</protein>
<evidence type="ECO:0000256" key="1">
    <source>
        <dbReference type="SAM" id="MobiDB-lite"/>
    </source>
</evidence>
<organism evidence="2 3">
    <name type="scientific">Caenorhabditis nigoni</name>
    <dbReference type="NCBI Taxonomy" id="1611254"/>
    <lineage>
        <taxon>Eukaryota</taxon>
        <taxon>Metazoa</taxon>
        <taxon>Ecdysozoa</taxon>
        <taxon>Nematoda</taxon>
        <taxon>Chromadorea</taxon>
        <taxon>Rhabditida</taxon>
        <taxon>Rhabditina</taxon>
        <taxon>Rhabditomorpha</taxon>
        <taxon>Rhabditoidea</taxon>
        <taxon>Rhabditidae</taxon>
        <taxon>Peloderinae</taxon>
        <taxon>Caenorhabditis</taxon>
    </lineage>
</organism>
<dbReference type="OrthoDB" id="10596550at2759"/>
<name>A0A2G5U6S7_9PELO</name>
<reference evidence="3" key="1">
    <citation type="submission" date="2017-10" db="EMBL/GenBank/DDBJ databases">
        <title>Rapid genome shrinkage in a self-fertile nematode reveals novel sperm competition proteins.</title>
        <authorList>
            <person name="Yin D."/>
            <person name="Schwarz E.M."/>
            <person name="Thomas C.G."/>
            <person name="Felde R.L."/>
            <person name="Korf I.F."/>
            <person name="Cutter A.D."/>
            <person name="Schartner C.M."/>
            <person name="Ralston E.J."/>
            <person name="Meyer B.J."/>
            <person name="Haag E.S."/>
        </authorList>
    </citation>
    <scope>NUCLEOTIDE SEQUENCE [LARGE SCALE GENOMIC DNA]</scope>
    <source>
        <strain evidence="3">JU1422</strain>
    </source>
</reference>
<keyword evidence="3" id="KW-1185">Reference proteome</keyword>
<sequence length="181" mass="20770">MEIRYNGGSIVSRRRFSLRSKQNRYKKNDGYQDLPAHVVHFIQNFVIQSYGYPAKLRKPGYTYAELRTENCELAAKLGNTEEERESNFAGLLKDVDDICSMAFDKIQRLLCDKRKYVIGEQGEDATTGFLLYDFVLPQDENDMSVNPSSKSQKPSSSEFFRRSQSPSDLRHSPTPDSEYTG</sequence>
<evidence type="ECO:0000313" key="2">
    <source>
        <dbReference type="EMBL" id="PIC35239.1"/>
    </source>
</evidence>
<feature type="compositionally biased region" description="Low complexity" evidence="1">
    <location>
        <begin position="147"/>
        <end position="157"/>
    </location>
</feature>
<feature type="region of interest" description="Disordered" evidence="1">
    <location>
        <begin position="142"/>
        <end position="181"/>
    </location>
</feature>
<evidence type="ECO:0000313" key="3">
    <source>
        <dbReference type="Proteomes" id="UP000230233"/>
    </source>
</evidence>
<dbReference type="AlphaFoldDB" id="A0A2G5U6S7"/>
<dbReference type="EMBL" id="PDUG01000004">
    <property type="protein sequence ID" value="PIC35239.1"/>
    <property type="molecule type" value="Genomic_DNA"/>
</dbReference>